<evidence type="ECO:0000313" key="3">
    <source>
        <dbReference type="Proteomes" id="UP000326396"/>
    </source>
</evidence>
<dbReference type="Proteomes" id="UP000326396">
    <property type="component" value="Linkage Group LG12"/>
</dbReference>
<dbReference type="EMBL" id="SZYD01000004">
    <property type="protein sequence ID" value="KAD6453565.1"/>
    <property type="molecule type" value="Genomic_DNA"/>
</dbReference>
<protein>
    <recommendedName>
        <fullName evidence="1">Integrase catalytic domain-containing protein</fullName>
    </recommendedName>
</protein>
<dbReference type="Pfam" id="PF13976">
    <property type="entry name" value="gag_pre-integrs"/>
    <property type="match status" value="1"/>
</dbReference>
<evidence type="ECO:0000313" key="2">
    <source>
        <dbReference type="EMBL" id="KAD6453565.1"/>
    </source>
</evidence>
<dbReference type="InterPro" id="IPR012337">
    <property type="entry name" value="RNaseH-like_sf"/>
</dbReference>
<sequence>MKPVPKVAFSTSRASTKTWHQRLGHLHQLLHSMFSKFLLHVTDKQSVFVCDSCLVGKSSKLSLPLSDYVSSHVLDLIVCDVWGPAHVPSFDGHYFLLCVDHYSKFMWYFPLKLKLDVFVIFQQFIKMAERQFNTKVKSVQTDWGGEFRKLSPFLSQHGIIHRLSCPHTSEQNGSLNAVTECCRNRSHLASPFSCSTEILAFRFWHGCLPHQQDAIVVKLQYLTI</sequence>
<dbReference type="InterPro" id="IPR036397">
    <property type="entry name" value="RNaseH_sf"/>
</dbReference>
<dbReference type="AlphaFoldDB" id="A0A5N6PIU6"/>
<dbReference type="GO" id="GO:0003676">
    <property type="term" value="F:nucleic acid binding"/>
    <property type="evidence" value="ECO:0007669"/>
    <property type="project" value="InterPro"/>
</dbReference>
<dbReference type="SUPFAM" id="SSF53098">
    <property type="entry name" value="Ribonuclease H-like"/>
    <property type="match status" value="1"/>
</dbReference>
<gene>
    <name evidence="2" type="ORF">E3N88_08270</name>
</gene>
<dbReference type="InterPro" id="IPR039537">
    <property type="entry name" value="Retrotran_Ty1/copia-like"/>
</dbReference>
<dbReference type="GO" id="GO:0015074">
    <property type="term" value="P:DNA integration"/>
    <property type="evidence" value="ECO:0007669"/>
    <property type="project" value="InterPro"/>
</dbReference>
<dbReference type="PROSITE" id="PS50994">
    <property type="entry name" value="INTEGRASE"/>
    <property type="match status" value="1"/>
</dbReference>
<dbReference type="PANTHER" id="PTHR42648:SF26">
    <property type="entry name" value="INTEGRASE CATALYTIC DOMAIN-CONTAINING PROTEIN"/>
    <property type="match status" value="1"/>
</dbReference>
<dbReference type="InterPro" id="IPR001584">
    <property type="entry name" value="Integrase_cat-core"/>
</dbReference>
<dbReference type="PANTHER" id="PTHR42648">
    <property type="entry name" value="TRANSPOSASE, PUTATIVE-RELATED"/>
    <property type="match status" value="1"/>
</dbReference>
<feature type="domain" description="Integrase catalytic" evidence="1">
    <location>
        <begin position="60"/>
        <end position="224"/>
    </location>
</feature>
<dbReference type="OrthoDB" id="1938465at2759"/>
<evidence type="ECO:0000259" key="1">
    <source>
        <dbReference type="PROSITE" id="PS50994"/>
    </source>
</evidence>
<keyword evidence="3" id="KW-1185">Reference proteome</keyword>
<organism evidence="2 3">
    <name type="scientific">Mikania micrantha</name>
    <name type="common">bitter vine</name>
    <dbReference type="NCBI Taxonomy" id="192012"/>
    <lineage>
        <taxon>Eukaryota</taxon>
        <taxon>Viridiplantae</taxon>
        <taxon>Streptophyta</taxon>
        <taxon>Embryophyta</taxon>
        <taxon>Tracheophyta</taxon>
        <taxon>Spermatophyta</taxon>
        <taxon>Magnoliopsida</taxon>
        <taxon>eudicotyledons</taxon>
        <taxon>Gunneridae</taxon>
        <taxon>Pentapetalae</taxon>
        <taxon>asterids</taxon>
        <taxon>campanulids</taxon>
        <taxon>Asterales</taxon>
        <taxon>Asteraceae</taxon>
        <taxon>Asteroideae</taxon>
        <taxon>Heliantheae alliance</taxon>
        <taxon>Eupatorieae</taxon>
        <taxon>Mikania</taxon>
    </lineage>
</organism>
<name>A0A5N6PIU6_9ASTR</name>
<dbReference type="InterPro" id="IPR025724">
    <property type="entry name" value="GAG-pre-integrase_dom"/>
</dbReference>
<comment type="caution">
    <text evidence="2">The sequence shown here is derived from an EMBL/GenBank/DDBJ whole genome shotgun (WGS) entry which is preliminary data.</text>
</comment>
<accession>A0A5N6PIU6</accession>
<proteinExistence type="predicted"/>
<dbReference type="Gene3D" id="3.30.420.10">
    <property type="entry name" value="Ribonuclease H-like superfamily/Ribonuclease H"/>
    <property type="match status" value="1"/>
</dbReference>
<reference evidence="2 3" key="1">
    <citation type="submission" date="2019-05" db="EMBL/GenBank/DDBJ databases">
        <title>Mikania micrantha, genome provides insights into the molecular mechanism of rapid growth.</title>
        <authorList>
            <person name="Liu B."/>
        </authorList>
    </citation>
    <scope>NUCLEOTIDE SEQUENCE [LARGE SCALE GENOMIC DNA]</scope>
    <source>
        <strain evidence="2">NLD-2019</strain>
        <tissue evidence="2">Leaf</tissue>
    </source>
</reference>